<dbReference type="HOGENOM" id="CLU_2254102_0_0_1"/>
<name>G7IGT0_MEDTR</name>
<gene>
    <name evidence="1" type="ordered locus">MTR_2g060530</name>
</gene>
<accession>G7IGT0</accession>
<dbReference type="Proteomes" id="UP000002051">
    <property type="component" value="Chromosome 2"/>
</dbReference>
<evidence type="ECO:0000313" key="1">
    <source>
        <dbReference type="EMBL" id="AES66008.1"/>
    </source>
</evidence>
<dbReference type="AlphaFoldDB" id="G7IGT0"/>
<evidence type="ECO:0000313" key="3">
    <source>
        <dbReference type="Proteomes" id="UP000002051"/>
    </source>
</evidence>
<keyword evidence="3" id="KW-1185">Reference proteome</keyword>
<evidence type="ECO:0000313" key="2">
    <source>
        <dbReference type="EnsemblPlants" id="AES66008"/>
    </source>
</evidence>
<reference evidence="1 3" key="2">
    <citation type="journal article" date="2014" name="BMC Genomics">
        <title>An improved genome release (version Mt4.0) for the model legume Medicago truncatula.</title>
        <authorList>
            <person name="Tang H."/>
            <person name="Krishnakumar V."/>
            <person name="Bidwell S."/>
            <person name="Rosen B."/>
            <person name="Chan A."/>
            <person name="Zhou S."/>
            <person name="Gentzbittel L."/>
            <person name="Childs K.L."/>
            <person name="Yandell M."/>
            <person name="Gundlach H."/>
            <person name="Mayer K.F."/>
            <person name="Schwartz D.C."/>
            <person name="Town C.D."/>
        </authorList>
    </citation>
    <scope>GENOME REANNOTATION</scope>
    <source>
        <strain evidence="2 3">cv. Jemalong A17</strain>
    </source>
</reference>
<reference evidence="2" key="3">
    <citation type="submission" date="2015-04" db="UniProtKB">
        <authorList>
            <consortium name="EnsemblPlants"/>
        </authorList>
    </citation>
    <scope>IDENTIFICATION</scope>
    <source>
        <strain evidence="2">cv. Jemalong A17</strain>
    </source>
</reference>
<dbReference type="EMBL" id="CM001218">
    <property type="protein sequence ID" value="AES66008.1"/>
    <property type="molecule type" value="Genomic_DNA"/>
</dbReference>
<organism evidence="1 3">
    <name type="scientific">Medicago truncatula</name>
    <name type="common">Barrel medic</name>
    <name type="synonym">Medicago tribuloides</name>
    <dbReference type="NCBI Taxonomy" id="3880"/>
    <lineage>
        <taxon>Eukaryota</taxon>
        <taxon>Viridiplantae</taxon>
        <taxon>Streptophyta</taxon>
        <taxon>Embryophyta</taxon>
        <taxon>Tracheophyta</taxon>
        <taxon>Spermatophyta</taxon>
        <taxon>Magnoliopsida</taxon>
        <taxon>eudicotyledons</taxon>
        <taxon>Gunneridae</taxon>
        <taxon>Pentapetalae</taxon>
        <taxon>rosids</taxon>
        <taxon>fabids</taxon>
        <taxon>Fabales</taxon>
        <taxon>Fabaceae</taxon>
        <taxon>Papilionoideae</taxon>
        <taxon>50 kb inversion clade</taxon>
        <taxon>NPAAA clade</taxon>
        <taxon>Hologalegina</taxon>
        <taxon>IRL clade</taxon>
        <taxon>Trifolieae</taxon>
        <taxon>Medicago</taxon>
    </lineage>
</organism>
<dbReference type="PaxDb" id="3880-AES66008"/>
<reference evidence="1 3" key="1">
    <citation type="journal article" date="2011" name="Nature">
        <title>The Medicago genome provides insight into the evolution of rhizobial symbioses.</title>
        <authorList>
            <person name="Young N.D."/>
            <person name="Debelle F."/>
            <person name="Oldroyd G.E."/>
            <person name="Geurts R."/>
            <person name="Cannon S.B."/>
            <person name="Udvardi M.K."/>
            <person name="Benedito V.A."/>
            <person name="Mayer K.F."/>
            <person name="Gouzy J."/>
            <person name="Schoof H."/>
            <person name="Van de Peer Y."/>
            <person name="Proost S."/>
            <person name="Cook D.R."/>
            <person name="Meyers B.C."/>
            <person name="Spannagl M."/>
            <person name="Cheung F."/>
            <person name="De Mita S."/>
            <person name="Krishnakumar V."/>
            <person name="Gundlach H."/>
            <person name="Zhou S."/>
            <person name="Mudge J."/>
            <person name="Bharti A.K."/>
            <person name="Murray J.D."/>
            <person name="Naoumkina M.A."/>
            <person name="Rosen B."/>
            <person name="Silverstein K.A."/>
            <person name="Tang H."/>
            <person name="Rombauts S."/>
            <person name="Zhao P.X."/>
            <person name="Zhou P."/>
            <person name="Barbe V."/>
            <person name="Bardou P."/>
            <person name="Bechner M."/>
            <person name="Bellec A."/>
            <person name="Berger A."/>
            <person name="Berges H."/>
            <person name="Bidwell S."/>
            <person name="Bisseling T."/>
            <person name="Choisne N."/>
            <person name="Couloux A."/>
            <person name="Denny R."/>
            <person name="Deshpande S."/>
            <person name="Dai X."/>
            <person name="Doyle J.J."/>
            <person name="Dudez A.M."/>
            <person name="Farmer A.D."/>
            <person name="Fouteau S."/>
            <person name="Franken C."/>
            <person name="Gibelin C."/>
            <person name="Gish J."/>
            <person name="Goldstein S."/>
            <person name="Gonzalez A.J."/>
            <person name="Green P.J."/>
            <person name="Hallab A."/>
            <person name="Hartog M."/>
            <person name="Hua A."/>
            <person name="Humphray S.J."/>
            <person name="Jeong D.H."/>
            <person name="Jing Y."/>
            <person name="Jocker A."/>
            <person name="Kenton S.M."/>
            <person name="Kim D.J."/>
            <person name="Klee K."/>
            <person name="Lai H."/>
            <person name="Lang C."/>
            <person name="Lin S."/>
            <person name="Macmil S.L."/>
            <person name="Magdelenat G."/>
            <person name="Matthews L."/>
            <person name="McCorrison J."/>
            <person name="Monaghan E.L."/>
            <person name="Mun J.H."/>
            <person name="Najar F.Z."/>
            <person name="Nicholson C."/>
            <person name="Noirot C."/>
            <person name="O'Bleness M."/>
            <person name="Paule C.R."/>
            <person name="Poulain J."/>
            <person name="Prion F."/>
            <person name="Qin B."/>
            <person name="Qu C."/>
            <person name="Retzel E.F."/>
            <person name="Riddle C."/>
            <person name="Sallet E."/>
            <person name="Samain S."/>
            <person name="Samson N."/>
            <person name="Sanders I."/>
            <person name="Saurat O."/>
            <person name="Scarpelli C."/>
            <person name="Schiex T."/>
            <person name="Segurens B."/>
            <person name="Severin A.J."/>
            <person name="Sherrier D.J."/>
            <person name="Shi R."/>
            <person name="Sims S."/>
            <person name="Singer S.R."/>
            <person name="Sinharoy S."/>
            <person name="Sterck L."/>
            <person name="Viollet A."/>
            <person name="Wang B.B."/>
            <person name="Wang K."/>
            <person name="Wang M."/>
            <person name="Wang X."/>
            <person name="Warfsmann J."/>
            <person name="Weissenbach J."/>
            <person name="White D.D."/>
            <person name="White J.D."/>
            <person name="Wiley G.B."/>
            <person name="Wincker P."/>
            <person name="Xing Y."/>
            <person name="Yang L."/>
            <person name="Yao Z."/>
            <person name="Ying F."/>
            <person name="Zhai J."/>
            <person name="Zhou L."/>
            <person name="Zuber A."/>
            <person name="Denarie J."/>
            <person name="Dixon R.A."/>
            <person name="May G.D."/>
            <person name="Schwartz D.C."/>
            <person name="Rogers J."/>
            <person name="Quetier F."/>
            <person name="Town C.D."/>
            <person name="Roe B.A."/>
        </authorList>
    </citation>
    <scope>NUCLEOTIDE SEQUENCE [LARGE SCALE GENOMIC DNA]</scope>
    <source>
        <strain evidence="1">A17</strain>
        <strain evidence="2 3">cv. Jemalong A17</strain>
    </source>
</reference>
<sequence>MSIDEMNHKVCLAIYYFVISRKTDQCREIVVQGMVEKVHGMKEQRQQLLPVWSAACIAEAPAKYVLDILEKPMMLDGKTIDTHVGSNLKCLRIRGGALWPSKLC</sequence>
<proteinExistence type="predicted"/>
<protein>
    <submittedName>
        <fullName evidence="1 2">Uncharacterized protein</fullName>
    </submittedName>
</protein>
<dbReference type="EnsemblPlants" id="AES66008">
    <property type="protein sequence ID" value="AES66008"/>
    <property type="gene ID" value="MTR_2g060530"/>
</dbReference>